<dbReference type="OrthoDB" id="9807329at2"/>
<evidence type="ECO:0000313" key="9">
    <source>
        <dbReference type="Proteomes" id="UP000430272"/>
    </source>
</evidence>
<dbReference type="Pfam" id="PF17676">
    <property type="entry name" value="Peptidase_S66C"/>
    <property type="match status" value="1"/>
</dbReference>
<dbReference type="GO" id="GO:0006508">
    <property type="term" value="P:proteolysis"/>
    <property type="evidence" value="ECO:0007669"/>
    <property type="project" value="UniProtKB-KW"/>
</dbReference>
<dbReference type="InterPro" id="IPR040921">
    <property type="entry name" value="Peptidase_S66C"/>
</dbReference>
<dbReference type="GO" id="GO:0004180">
    <property type="term" value="F:carboxypeptidase activity"/>
    <property type="evidence" value="ECO:0007669"/>
    <property type="project" value="UniProtKB-KW"/>
</dbReference>
<gene>
    <name evidence="8" type="ORF">GRI47_06115</name>
</gene>
<dbReference type="Pfam" id="PF02016">
    <property type="entry name" value="Peptidase_S66"/>
    <property type="match status" value="1"/>
</dbReference>
<keyword evidence="9" id="KW-1185">Reference proteome</keyword>
<dbReference type="AlphaFoldDB" id="A0A844Y6Y2"/>
<dbReference type="SUPFAM" id="SSF141986">
    <property type="entry name" value="LD-carboxypeptidase A C-terminal domain-like"/>
    <property type="match status" value="1"/>
</dbReference>
<dbReference type="InterPro" id="IPR027478">
    <property type="entry name" value="LdcA_N"/>
</dbReference>
<reference evidence="8 9" key="1">
    <citation type="submission" date="2019-12" db="EMBL/GenBank/DDBJ databases">
        <title>Genomic-based taxomic classification of the family Erythrobacteraceae.</title>
        <authorList>
            <person name="Xu L."/>
        </authorList>
    </citation>
    <scope>NUCLEOTIDE SEQUENCE [LARGE SCALE GENOMIC DNA]</scope>
    <source>
        <strain evidence="8 9">JCM 17468</strain>
    </source>
</reference>
<evidence type="ECO:0000256" key="4">
    <source>
        <dbReference type="ARBA" id="ARBA00022801"/>
    </source>
</evidence>
<comment type="similarity">
    <text evidence="1">Belongs to the peptidase S66 family.</text>
</comment>
<dbReference type="PANTHER" id="PTHR30237:SF2">
    <property type="entry name" value="MUREIN TETRAPEPTIDE CARBOXYPEPTIDASE"/>
    <property type="match status" value="1"/>
</dbReference>
<dbReference type="RefSeq" id="WP_160660423.1">
    <property type="nucleotide sequence ID" value="NZ_BAABDV010000001.1"/>
</dbReference>
<evidence type="ECO:0000256" key="5">
    <source>
        <dbReference type="ARBA" id="ARBA00022825"/>
    </source>
</evidence>
<keyword evidence="4" id="KW-0378">Hydrolase</keyword>
<dbReference type="PANTHER" id="PTHR30237">
    <property type="entry name" value="MURAMOYLTETRAPEPTIDE CARBOXYPEPTIDASE"/>
    <property type="match status" value="1"/>
</dbReference>
<comment type="caution">
    <text evidence="8">The sequence shown here is derived from an EMBL/GenBank/DDBJ whole genome shotgun (WGS) entry which is preliminary data.</text>
</comment>
<keyword evidence="3" id="KW-0645">Protease</keyword>
<keyword evidence="5" id="KW-0720">Serine protease</keyword>
<evidence type="ECO:0000259" key="7">
    <source>
        <dbReference type="Pfam" id="PF17676"/>
    </source>
</evidence>
<dbReference type="InterPro" id="IPR003507">
    <property type="entry name" value="S66_fam"/>
</dbReference>
<name>A0A844Y6Y2_9SPHN</name>
<dbReference type="CDD" id="cd07025">
    <property type="entry name" value="Peptidase_S66"/>
    <property type="match status" value="1"/>
</dbReference>
<evidence type="ECO:0000259" key="6">
    <source>
        <dbReference type="Pfam" id="PF02016"/>
    </source>
</evidence>
<evidence type="ECO:0000256" key="2">
    <source>
        <dbReference type="ARBA" id="ARBA00022645"/>
    </source>
</evidence>
<accession>A0A844Y6Y2</accession>
<dbReference type="Gene3D" id="3.40.50.10740">
    <property type="entry name" value="Class I glutamine amidotransferase-like"/>
    <property type="match status" value="1"/>
</dbReference>
<evidence type="ECO:0000256" key="3">
    <source>
        <dbReference type="ARBA" id="ARBA00022670"/>
    </source>
</evidence>
<feature type="domain" description="LD-carboxypeptidase C-terminal" evidence="7">
    <location>
        <begin position="167"/>
        <end position="276"/>
    </location>
</feature>
<dbReference type="InterPro" id="IPR029062">
    <property type="entry name" value="Class_I_gatase-like"/>
</dbReference>
<dbReference type="Gene3D" id="3.50.30.60">
    <property type="entry name" value="LD-carboxypeptidase A C-terminal domain-like"/>
    <property type="match status" value="1"/>
</dbReference>
<keyword evidence="2 8" id="KW-0121">Carboxypeptidase</keyword>
<organism evidence="8 9">
    <name type="scientific">Qipengyuania pelagi</name>
    <dbReference type="NCBI Taxonomy" id="994320"/>
    <lineage>
        <taxon>Bacteria</taxon>
        <taxon>Pseudomonadati</taxon>
        <taxon>Pseudomonadota</taxon>
        <taxon>Alphaproteobacteria</taxon>
        <taxon>Sphingomonadales</taxon>
        <taxon>Erythrobacteraceae</taxon>
        <taxon>Qipengyuania</taxon>
    </lineage>
</organism>
<protein>
    <submittedName>
        <fullName evidence="8">LD-carboxypeptidase</fullName>
    </submittedName>
</protein>
<feature type="domain" description="LD-carboxypeptidase N-terminal" evidence="6">
    <location>
        <begin position="8"/>
        <end position="121"/>
    </location>
</feature>
<dbReference type="InterPro" id="IPR040449">
    <property type="entry name" value="Peptidase_S66_N"/>
</dbReference>
<dbReference type="SUPFAM" id="SSF52317">
    <property type="entry name" value="Class I glutamine amidotransferase-like"/>
    <property type="match status" value="1"/>
</dbReference>
<dbReference type="Proteomes" id="UP000430272">
    <property type="component" value="Unassembled WGS sequence"/>
</dbReference>
<dbReference type="GO" id="GO:0008236">
    <property type="term" value="F:serine-type peptidase activity"/>
    <property type="evidence" value="ECO:0007669"/>
    <property type="project" value="UniProtKB-KW"/>
</dbReference>
<proteinExistence type="inferred from homology"/>
<evidence type="ECO:0000256" key="1">
    <source>
        <dbReference type="ARBA" id="ARBA00010233"/>
    </source>
</evidence>
<dbReference type="InterPro" id="IPR027461">
    <property type="entry name" value="Carboxypeptidase_A_C_sf"/>
</dbReference>
<sequence length="289" mass="31252">MQQDPTRIAICAPAAPLSRDLAARVETLARDEFPQLDLYFHDQCFAEDGHFAGSDSVRLDAFLECANDPDRDAVWFAKGGYGSNRIARASIDGLGEAAARKSYLGYSDCGTILAALYRAGIGKPVHAPMPIDIKRDGGEDAVRRSLAWLAGDRSGIEPNVGSDDAPVVAFNLMTLAMLVGTEFMPDLSGHVVMIEEVAEHLYAIDRLMFHVTQHLAREQAIRGIRLGAVTHVPENDRPFGADAETIVRDWCARSGIAYLGRAEIGHTSSNRIVPFGPVEAGVVEPMPPA</sequence>
<evidence type="ECO:0000313" key="8">
    <source>
        <dbReference type="EMBL" id="MXO53586.1"/>
    </source>
</evidence>
<dbReference type="EMBL" id="WTYD01000001">
    <property type="protein sequence ID" value="MXO53586.1"/>
    <property type="molecule type" value="Genomic_DNA"/>
</dbReference>